<keyword evidence="5" id="KW-0862">Zinc</keyword>
<sequence length="312" mass="35107">MEGSSRTNDDPVLETQVAVREEDRKQCWVCFCTEDDDVNALWVRPCNCKGTSKWVHQLCLQRWVDEKQKGNPVGKVSCPQCNTEYIIVYPEMGPLIVILDSFNTVIYRVCPIVAAGVMVGSVYWVAVTYGAITVMQTMGLEQALRLMESVDPLILLSGLPTIPIVLILSKLIKWEDTALMFLRRNARKVPVLKYILPSFMWYSPESGGQQSDVIPPLTDPISTTRVICSALILPTMATITGNLFFRSVQSNIQRTILGGIAFLTIKGILKIYHKQQHYIRQCQRKILDYPSPSPTRTQLQRPDVTVEVGTGQ</sequence>
<evidence type="ECO:0000256" key="9">
    <source>
        <dbReference type="ARBA" id="ARBA00043044"/>
    </source>
</evidence>
<dbReference type="PROSITE" id="PS51292">
    <property type="entry name" value="ZF_RING_CH"/>
    <property type="match status" value="1"/>
</dbReference>
<evidence type="ECO:0000256" key="5">
    <source>
        <dbReference type="ARBA" id="ARBA00022833"/>
    </source>
</evidence>
<feature type="transmembrane region" description="Helical" evidence="13">
    <location>
        <begin position="152"/>
        <end position="172"/>
    </location>
</feature>
<evidence type="ECO:0000256" key="8">
    <source>
        <dbReference type="ARBA" id="ARBA00040151"/>
    </source>
</evidence>
<evidence type="ECO:0000313" key="15">
    <source>
        <dbReference type="EMBL" id="KAL0279688.1"/>
    </source>
</evidence>
<evidence type="ECO:0000256" key="11">
    <source>
        <dbReference type="ARBA" id="ARBA00043231"/>
    </source>
</evidence>
<dbReference type="SMART" id="SM00744">
    <property type="entry name" value="RINGv"/>
    <property type="match status" value="1"/>
</dbReference>
<dbReference type="EMBL" id="JARGDH010000001">
    <property type="protein sequence ID" value="KAL0279689.1"/>
    <property type="molecule type" value="Genomic_DNA"/>
</dbReference>
<evidence type="ECO:0000256" key="7">
    <source>
        <dbReference type="ARBA" id="ARBA00023136"/>
    </source>
</evidence>
<dbReference type="GO" id="GO:0008270">
    <property type="term" value="F:zinc ion binding"/>
    <property type="evidence" value="ECO:0007669"/>
    <property type="project" value="UniProtKB-KW"/>
</dbReference>
<dbReference type="CDD" id="cd16701">
    <property type="entry name" value="RING_CH-C4HC3_MARCH5"/>
    <property type="match status" value="1"/>
</dbReference>
<keyword evidence="6 13" id="KW-1133">Transmembrane helix</keyword>
<feature type="domain" description="RING-CH-type" evidence="14">
    <location>
        <begin position="19"/>
        <end position="88"/>
    </location>
</feature>
<dbReference type="InterPro" id="IPR011016">
    <property type="entry name" value="Znf_RING-CH"/>
</dbReference>
<evidence type="ECO:0000259" key="14">
    <source>
        <dbReference type="PROSITE" id="PS51292"/>
    </source>
</evidence>
<keyword evidence="2 13" id="KW-0812">Transmembrane</keyword>
<dbReference type="PANTHER" id="PTHR46283">
    <property type="entry name" value="E3 UBIQUITIN-PROTEIN LIGASE MARCH5"/>
    <property type="match status" value="1"/>
</dbReference>
<dbReference type="Pfam" id="PF12906">
    <property type="entry name" value="RINGv"/>
    <property type="match status" value="1"/>
</dbReference>
<keyword evidence="3" id="KW-0479">Metal-binding</keyword>
<dbReference type="InterPro" id="IPR013083">
    <property type="entry name" value="Znf_RING/FYVE/PHD"/>
</dbReference>
<protein>
    <recommendedName>
        <fullName evidence="8">E3 ubiquitin-protein ligase MARCHF5</fullName>
    </recommendedName>
    <alternativeName>
        <fullName evidence="10">Membrane-associated RING finger protein 5</fullName>
    </alternativeName>
    <alternativeName>
        <fullName evidence="9">Membrane-associated RING-CH protein V</fullName>
    </alternativeName>
    <alternativeName>
        <fullName evidence="11">RING-type E3 ubiquitin transferase MARCHF5</fullName>
    </alternativeName>
</protein>
<evidence type="ECO:0000256" key="3">
    <source>
        <dbReference type="ARBA" id="ARBA00022723"/>
    </source>
</evidence>
<evidence type="ECO:0000256" key="12">
    <source>
        <dbReference type="SAM" id="MobiDB-lite"/>
    </source>
</evidence>
<evidence type="ECO:0000256" key="1">
    <source>
        <dbReference type="ARBA" id="ARBA00004141"/>
    </source>
</evidence>
<name>A0AAW2ICZ4_9NEOP</name>
<proteinExistence type="predicted"/>
<feature type="transmembrane region" description="Helical" evidence="13">
    <location>
        <begin position="226"/>
        <end position="245"/>
    </location>
</feature>
<feature type="transmembrane region" description="Helical" evidence="13">
    <location>
        <begin position="105"/>
        <end position="132"/>
    </location>
</feature>
<evidence type="ECO:0000256" key="2">
    <source>
        <dbReference type="ARBA" id="ARBA00022692"/>
    </source>
</evidence>
<keyword evidence="7 13" id="KW-0472">Membrane</keyword>
<dbReference type="Gene3D" id="3.30.40.10">
    <property type="entry name" value="Zinc/RING finger domain, C3HC4 (zinc finger)"/>
    <property type="match status" value="1"/>
</dbReference>
<evidence type="ECO:0000256" key="13">
    <source>
        <dbReference type="SAM" id="Phobius"/>
    </source>
</evidence>
<dbReference type="AlphaFoldDB" id="A0AAW2ICZ4"/>
<feature type="transmembrane region" description="Helical" evidence="13">
    <location>
        <begin position="251"/>
        <end position="269"/>
    </location>
</feature>
<comment type="subcellular location">
    <subcellularLocation>
        <location evidence="1">Membrane</location>
        <topology evidence="1">Multi-pass membrane protein</topology>
    </subcellularLocation>
</comment>
<dbReference type="GO" id="GO:0016020">
    <property type="term" value="C:membrane"/>
    <property type="evidence" value="ECO:0007669"/>
    <property type="project" value="UniProtKB-SubCell"/>
</dbReference>
<reference evidence="15" key="1">
    <citation type="journal article" date="2024" name="Gigascience">
        <title>Chromosome-level genome of the poultry shaft louse Menopon gallinae provides insight into the host-switching and adaptive evolution of parasitic lice.</title>
        <authorList>
            <person name="Xu Y."/>
            <person name="Ma L."/>
            <person name="Liu S."/>
            <person name="Liang Y."/>
            <person name="Liu Q."/>
            <person name="He Z."/>
            <person name="Tian L."/>
            <person name="Duan Y."/>
            <person name="Cai W."/>
            <person name="Li H."/>
            <person name="Song F."/>
        </authorList>
    </citation>
    <scope>NUCLEOTIDE SEQUENCE</scope>
    <source>
        <strain evidence="15">Cailab_2023a</strain>
    </source>
</reference>
<dbReference type="EMBL" id="JARGDH010000001">
    <property type="protein sequence ID" value="KAL0279688.1"/>
    <property type="molecule type" value="Genomic_DNA"/>
</dbReference>
<evidence type="ECO:0000256" key="4">
    <source>
        <dbReference type="ARBA" id="ARBA00022771"/>
    </source>
</evidence>
<accession>A0AAW2ICZ4</accession>
<evidence type="ECO:0000256" key="6">
    <source>
        <dbReference type="ARBA" id="ARBA00022989"/>
    </source>
</evidence>
<evidence type="ECO:0000256" key="10">
    <source>
        <dbReference type="ARBA" id="ARBA00043185"/>
    </source>
</evidence>
<feature type="region of interest" description="Disordered" evidence="12">
    <location>
        <begin position="290"/>
        <end position="312"/>
    </location>
</feature>
<comment type="caution">
    <text evidence="15">The sequence shown here is derived from an EMBL/GenBank/DDBJ whole genome shotgun (WGS) entry which is preliminary data.</text>
</comment>
<organism evidence="15">
    <name type="scientific">Menopon gallinae</name>
    <name type="common">poultry shaft louse</name>
    <dbReference type="NCBI Taxonomy" id="328185"/>
    <lineage>
        <taxon>Eukaryota</taxon>
        <taxon>Metazoa</taxon>
        <taxon>Ecdysozoa</taxon>
        <taxon>Arthropoda</taxon>
        <taxon>Hexapoda</taxon>
        <taxon>Insecta</taxon>
        <taxon>Pterygota</taxon>
        <taxon>Neoptera</taxon>
        <taxon>Paraneoptera</taxon>
        <taxon>Psocodea</taxon>
        <taxon>Troctomorpha</taxon>
        <taxon>Phthiraptera</taxon>
        <taxon>Amblycera</taxon>
        <taxon>Menoponidae</taxon>
        <taxon>Menopon</taxon>
    </lineage>
</organism>
<dbReference type="SUPFAM" id="SSF57850">
    <property type="entry name" value="RING/U-box"/>
    <property type="match status" value="1"/>
</dbReference>
<keyword evidence="4" id="KW-0863">Zinc-finger</keyword>
<gene>
    <name evidence="15" type="ORF">PYX00_001189</name>
</gene>